<proteinExistence type="predicted"/>
<dbReference type="Pfam" id="PF10591">
    <property type="entry name" value="SPARC_Ca_bdg"/>
    <property type="match status" value="1"/>
</dbReference>
<accession>A0A815ZQM2</accession>
<dbReference type="AlphaFoldDB" id="A0A815ZQM2"/>
<dbReference type="Gene3D" id="1.10.238.10">
    <property type="entry name" value="EF-hand"/>
    <property type="match status" value="1"/>
</dbReference>
<keyword evidence="3" id="KW-1015">Disulfide bond</keyword>
<feature type="non-terminal residue" evidence="6">
    <location>
        <position position="1"/>
    </location>
</feature>
<gene>
    <name evidence="6" type="ORF">SEV965_LOCUS40010</name>
</gene>
<comment type="caution">
    <text evidence="6">The sequence shown here is derived from an EMBL/GenBank/DDBJ whole genome shotgun (WGS) entry which is preliminary data.</text>
</comment>
<dbReference type="InterPro" id="IPR011992">
    <property type="entry name" value="EF-hand-dom_pair"/>
</dbReference>
<organism evidence="6 7">
    <name type="scientific">Rotaria sordida</name>
    <dbReference type="NCBI Taxonomy" id="392033"/>
    <lineage>
        <taxon>Eukaryota</taxon>
        <taxon>Metazoa</taxon>
        <taxon>Spiralia</taxon>
        <taxon>Gnathifera</taxon>
        <taxon>Rotifera</taxon>
        <taxon>Eurotatoria</taxon>
        <taxon>Bdelloidea</taxon>
        <taxon>Philodinida</taxon>
        <taxon>Philodinidae</taxon>
        <taxon>Rotaria</taxon>
    </lineage>
</organism>
<keyword evidence="2" id="KW-0964">Secreted</keyword>
<dbReference type="InterPro" id="IPR019577">
    <property type="entry name" value="SPARC/Testican_Ca-bd-dom"/>
</dbReference>
<evidence type="ECO:0000256" key="3">
    <source>
        <dbReference type="ARBA" id="ARBA00023157"/>
    </source>
</evidence>
<comment type="subcellular location">
    <subcellularLocation>
        <location evidence="1">Secreted</location>
    </subcellularLocation>
</comment>
<evidence type="ECO:0000313" key="7">
    <source>
        <dbReference type="Proteomes" id="UP000663889"/>
    </source>
</evidence>
<dbReference type="GO" id="GO:0005576">
    <property type="term" value="C:extracellular region"/>
    <property type="evidence" value="ECO:0007669"/>
    <property type="project" value="UniProtKB-SubCell"/>
</dbReference>
<dbReference type="Proteomes" id="UP000663889">
    <property type="component" value="Unassembled WGS sequence"/>
</dbReference>
<feature type="domain" description="SPARC/Testican calcium-binding" evidence="5">
    <location>
        <begin position="3"/>
        <end position="50"/>
    </location>
</feature>
<keyword evidence="4" id="KW-0325">Glycoprotein</keyword>
<protein>
    <recommendedName>
        <fullName evidence="5">SPARC/Testican calcium-binding domain-containing protein</fullName>
    </recommendedName>
</protein>
<dbReference type="EMBL" id="CAJNOU010020854">
    <property type="protein sequence ID" value="CAF1586254.1"/>
    <property type="molecule type" value="Genomic_DNA"/>
</dbReference>
<dbReference type="GO" id="GO:0005509">
    <property type="term" value="F:calcium ion binding"/>
    <property type="evidence" value="ECO:0007669"/>
    <property type="project" value="InterPro"/>
</dbReference>
<dbReference type="SUPFAM" id="SSF47473">
    <property type="entry name" value="EF-hand"/>
    <property type="match status" value="1"/>
</dbReference>
<evidence type="ECO:0000256" key="2">
    <source>
        <dbReference type="ARBA" id="ARBA00022525"/>
    </source>
</evidence>
<sequence length="51" mass="6151">SIDNCHPIVSYMFYHFDITNDSQLNDDELNSIEHLKDELCTDRFFQRCDHD</sequence>
<reference evidence="6" key="1">
    <citation type="submission" date="2021-02" db="EMBL/GenBank/DDBJ databases">
        <authorList>
            <person name="Nowell W R."/>
        </authorList>
    </citation>
    <scope>NUCLEOTIDE SEQUENCE</scope>
</reference>
<evidence type="ECO:0000313" key="6">
    <source>
        <dbReference type="EMBL" id="CAF1586254.1"/>
    </source>
</evidence>
<evidence type="ECO:0000256" key="1">
    <source>
        <dbReference type="ARBA" id="ARBA00004613"/>
    </source>
</evidence>
<name>A0A815ZQM2_9BILA</name>
<evidence type="ECO:0000256" key="4">
    <source>
        <dbReference type="ARBA" id="ARBA00023180"/>
    </source>
</evidence>
<evidence type="ECO:0000259" key="5">
    <source>
        <dbReference type="Pfam" id="PF10591"/>
    </source>
</evidence>